<dbReference type="EMBL" id="CP042467">
    <property type="protein sequence ID" value="QED29039.1"/>
    <property type="molecule type" value="Genomic_DNA"/>
</dbReference>
<evidence type="ECO:0000313" key="1">
    <source>
        <dbReference type="EMBL" id="QED29039.1"/>
    </source>
</evidence>
<reference evidence="1 2" key="1">
    <citation type="submission" date="2019-08" db="EMBL/GenBank/DDBJ databases">
        <authorList>
            <person name="Liang Q."/>
        </authorList>
    </citation>
    <scope>NUCLEOTIDE SEQUENCE [LARGE SCALE GENOMIC DNA]</scope>
    <source>
        <strain evidence="1 2">V1718</strain>
    </source>
</reference>
<dbReference type="KEGG" id="bbae:FRD01_17695"/>
<sequence length="145" mass="16535">MDIPRSKKDFEAALSKLKREFEGQKDNPGSYQSEKNERCFECMFTSSSRDSYRCTYCTEVVECTGCTHCHSSSRLSNSSYCQHSAFLSGCSYVNLSTHCHDCVFCFGCVGLVKKEFHILNQPFKKDVYFKIVKELEPVFGLKGRG</sequence>
<dbReference type="RefSeq" id="WP_146961998.1">
    <property type="nucleotide sequence ID" value="NZ_CP042467.1"/>
</dbReference>
<keyword evidence="2" id="KW-1185">Reference proteome</keyword>
<accession>A0A5B8Y058</accession>
<organism evidence="1 2">
    <name type="scientific">Microvenator marinus</name>
    <dbReference type="NCBI Taxonomy" id="2600177"/>
    <lineage>
        <taxon>Bacteria</taxon>
        <taxon>Deltaproteobacteria</taxon>
        <taxon>Bradymonadales</taxon>
        <taxon>Microvenatoraceae</taxon>
        <taxon>Microvenator</taxon>
    </lineage>
</organism>
<name>A0A5B8Y058_9DELT</name>
<protein>
    <submittedName>
        <fullName evidence="1">Caib/baif family protein</fullName>
    </submittedName>
</protein>
<evidence type="ECO:0000313" key="2">
    <source>
        <dbReference type="Proteomes" id="UP000321595"/>
    </source>
</evidence>
<dbReference type="Proteomes" id="UP000321595">
    <property type="component" value="Chromosome"/>
</dbReference>
<proteinExistence type="predicted"/>
<dbReference type="AlphaFoldDB" id="A0A5B8Y058"/>
<dbReference type="OrthoDB" id="5520386at2"/>
<gene>
    <name evidence="1" type="ORF">FRD01_17695</name>
</gene>